<keyword evidence="5" id="KW-0325">Glycoprotein</keyword>
<dbReference type="InterPro" id="IPR033116">
    <property type="entry name" value="TRYPSIN_SER"/>
</dbReference>
<dbReference type="PROSITE" id="PS00134">
    <property type="entry name" value="TRYPSIN_HIS"/>
    <property type="match status" value="1"/>
</dbReference>
<comment type="subcellular location">
    <subcellularLocation>
        <location evidence="1">Secreted</location>
    </subcellularLocation>
</comment>
<evidence type="ECO:0000313" key="10">
    <source>
        <dbReference type="EMBL" id="CAF0925463.1"/>
    </source>
</evidence>
<evidence type="ECO:0000256" key="3">
    <source>
        <dbReference type="ARBA" id="ARBA00022729"/>
    </source>
</evidence>
<dbReference type="GO" id="GO:0004252">
    <property type="term" value="F:serine-type endopeptidase activity"/>
    <property type="evidence" value="ECO:0007669"/>
    <property type="project" value="InterPro"/>
</dbReference>
<dbReference type="Proteomes" id="UP000663854">
    <property type="component" value="Unassembled WGS sequence"/>
</dbReference>
<comment type="caution">
    <text evidence="10">The sequence shown here is derived from an EMBL/GenBank/DDBJ whole genome shotgun (WGS) entry which is preliminary data.</text>
</comment>
<dbReference type="EMBL" id="CAJNOL010000708">
    <property type="protein sequence ID" value="CAF1173358.1"/>
    <property type="molecule type" value="Genomic_DNA"/>
</dbReference>
<evidence type="ECO:0000256" key="7">
    <source>
        <dbReference type="RuleBase" id="RU363034"/>
    </source>
</evidence>
<keyword evidence="8" id="KW-0472">Membrane</keyword>
<keyword evidence="7" id="KW-0378">Hydrolase</keyword>
<accession>A0A814BDI2</accession>
<organism evidence="10 13">
    <name type="scientific">Rotaria sordida</name>
    <dbReference type="NCBI Taxonomy" id="392033"/>
    <lineage>
        <taxon>Eukaryota</taxon>
        <taxon>Metazoa</taxon>
        <taxon>Spiralia</taxon>
        <taxon>Gnathifera</taxon>
        <taxon>Rotifera</taxon>
        <taxon>Eurotatoria</taxon>
        <taxon>Bdelloidea</taxon>
        <taxon>Philodinida</taxon>
        <taxon>Philodinidae</taxon>
        <taxon>Rotaria</taxon>
    </lineage>
</organism>
<dbReference type="InterPro" id="IPR001254">
    <property type="entry name" value="Trypsin_dom"/>
</dbReference>
<dbReference type="PRINTS" id="PR00722">
    <property type="entry name" value="CHYMOTRYPSIN"/>
</dbReference>
<dbReference type="GO" id="GO:0006508">
    <property type="term" value="P:proteolysis"/>
    <property type="evidence" value="ECO:0007669"/>
    <property type="project" value="UniProtKB-KW"/>
</dbReference>
<dbReference type="CDD" id="cd00190">
    <property type="entry name" value="Tryp_SPc"/>
    <property type="match status" value="1"/>
</dbReference>
<keyword evidence="8" id="KW-0812">Transmembrane</keyword>
<proteinExistence type="inferred from homology"/>
<evidence type="ECO:0000256" key="8">
    <source>
        <dbReference type="SAM" id="Phobius"/>
    </source>
</evidence>
<dbReference type="PROSITE" id="PS00135">
    <property type="entry name" value="TRYPSIN_SER"/>
    <property type="match status" value="1"/>
</dbReference>
<protein>
    <recommendedName>
        <fullName evidence="9">Peptidase S1 domain-containing protein</fullName>
    </recommendedName>
</protein>
<dbReference type="EMBL" id="CAJNOH010000172">
    <property type="protein sequence ID" value="CAF0925463.1"/>
    <property type="molecule type" value="Genomic_DNA"/>
</dbReference>
<evidence type="ECO:0000256" key="1">
    <source>
        <dbReference type="ARBA" id="ARBA00004613"/>
    </source>
</evidence>
<dbReference type="InterPro" id="IPR009003">
    <property type="entry name" value="Peptidase_S1_PA"/>
</dbReference>
<dbReference type="PANTHER" id="PTHR24256">
    <property type="entry name" value="TRYPTASE-RELATED"/>
    <property type="match status" value="1"/>
</dbReference>
<evidence type="ECO:0000313" key="14">
    <source>
        <dbReference type="Proteomes" id="UP000663870"/>
    </source>
</evidence>
<reference evidence="10" key="1">
    <citation type="submission" date="2021-02" db="EMBL/GenBank/DDBJ databases">
        <authorList>
            <person name="Nowell W R."/>
        </authorList>
    </citation>
    <scope>NUCLEOTIDE SEQUENCE</scope>
</reference>
<evidence type="ECO:0000259" key="9">
    <source>
        <dbReference type="PROSITE" id="PS50240"/>
    </source>
</evidence>
<dbReference type="InterPro" id="IPR051487">
    <property type="entry name" value="Ser/Thr_Proteases_Immune/Dev"/>
</dbReference>
<name>A0A814BDI2_9BILA</name>
<sequence>MYFEQPYGVSRQAPPLRGVRRMNLRQNISRRYFLFCVCGLCVLLIIGALIPLFVYFIFRYRNTISFLLSYPDFVCSQHSCGCPNQNYEKSFMSKIVGGKDALPFTYPWLVALTDRYTTDPFCAGFIISSNAILTAAHCLIGRNSNKSQILARVHDLRQFNGDRYDIDKLFIYPEYQYNDSMQINDIALIKIKRSFASDLQPCCLPTKQSSIYPPEKTAAVASGWGKLVAKPNNRNSPILQHVVMPIVDEKNIKCHQSIVDINRQLCAGYNSLSIDTCSGDSGSPLLIVEYNDKKQGHFVATGIVSYGNRQCDTSISSGVYTRVGFYLPWIYDILLNF</sequence>
<gene>
    <name evidence="11" type="ORF">JXQ802_LOCUS22070</name>
    <name evidence="12" type="ORF">JXQ802_LOCUS22925</name>
    <name evidence="10" type="ORF">PYM288_LOCUS10762</name>
</gene>
<feature type="transmembrane region" description="Helical" evidence="8">
    <location>
        <begin position="32"/>
        <end position="58"/>
    </location>
</feature>
<evidence type="ECO:0000256" key="5">
    <source>
        <dbReference type="ARBA" id="ARBA00023180"/>
    </source>
</evidence>
<dbReference type="InterPro" id="IPR018114">
    <property type="entry name" value="TRYPSIN_HIS"/>
</dbReference>
<feature type="domain" description="Peptidase S1" evidence="9">
    <location>
        <begin position="95"/>
        <end position="335"/>
    </location>
</feature>
<dbReference type="GO" id="GO:0005576">
    <property type="term" value="C:extracellular region"/>
    <property type="evidence" value="ECO:0007669"/>
    <property type="project" value="UniProtKB-SubCell"/>
</dbReference>
<keyword evidence="3" id="KW-0732">Signal</keyword>
<dbReference type="InterPro" id="IPR001314">
    <property type="entry name" value="Peptidase_S1A"/>
</dbReference>
<dbReference type="SUPFAM" id="SSF50494">
    <property type="entry name" value="Trypsin-like serine proteases"/>
    <property type="match status" value="1"/>
</dbReference>
<keyword evidence="4" id="KW-1015">Disulfide bond</keyword>
<dbReference type="EMBL" id="CAJNOL010000663">
    <property type="protein sequence ID" value="CAF1157489.1"/>
    <property type="molecule type" value="Genomic_DNA"/>
</dbReference>
<dbReference type="AlphaFoldDB" id="A0A814BDI2"/>
<dbReference type="InterPro" id="IPR043504">
    <property type="entry name" value="Peptidase_S1_PA_chymotrypsin"/>
</dbReference>
<evidence type="ECO:0000256" key="2">
    <source>
        <dbReference type="ARBA" id="ARBA00022525"/>
    </source>
</evidence>
<dbReference type="SMART" id="SM00020">
    <property type="entry name" value="Tryp_SPc"/>
    <property type="match status" value="1"/>
</dbReference>
<keyword evidence="8" id="KW-1133">Transmembrane helix</keyword>
<dbReference type="FunFam" id="2.40.10.10:FF:000054">
    <property type="entry name" value="Complement C1r subcomponent"/>
    <property type="match status" value="1"/>
</dbReference>
<comment type="similarity">
    <text evidence="6">Belongs to the peptidase S1 family. CLIP subfamily.</text>
</comment>
<keyword evidence="14" id="KW-1185">Reference proteome</keyword>
<dbReference type="Pfam" id="PF00089">
    <property type="entry name" value="Trypsin"/>
    <property type="match status" value="1"/>
</dbReference>
<keyword evidence="2" id="KW-0964">Secreted</keyword>
<dbReference type="Gene3D" id="2.40.10.10">
    <property type="entry name" value="Trypsin-like serine proteases"/>
    <property type="match status" value="1"/>
</dbReference>
<dbReference type="Proteomes" id="UP000663870">
    <property type="component" value="Unassembled WGS sequence"/>
</dbReference>
<evidence type="ECO:0000313" key="13">
    <source>
        <dbReference type="Proteomes" id="UP000663854"/>
    </source>
</evidence>
<evidence type="ECO:0000256" key="4">
    <source>
        <dbReference type="ARBA" id="ARBA00023157"/>
    </source>
</evidence>
<dbReference type="PROSITE" id="PS50240">
    <property type="entry name" value="TRYPSIN_DOM"/>
    <property type="match status" value="1"/>
</dbReference>
<evidence type="ECO:0000313" key="11">
    <source>
        <dbReference type="EMBL" id="CAF1157489.1"/>
    </source>
</evidence>
<dbReference type="FunFam" id="2.40.10.10:FF:000068">
    <property type="entry name" value="transmembrane protease serine 2"/>
    <property type="match status" value="1"/>
</dbReference>
<evidence type="ECO:0000313" key="12">
    <source>
        <dbReference type="EMBL" id="CAF1173358.1"/>
    </source>
</evidence>
<evidence type="ECO:0000256" key="6">
    <source>
        <dbReference type="ARBA" id="ARBA00024195"/>
    </source>
</evidence>
<keyword evidence="7" id="KW-0645">Protease</keyword>
<keyword evidence="7" id="KW-0720">Serine protease</keyword>